<evidence type="ECO:0000256" key="1">
    <source>
        <dbReference type="ARBA" id="ARBA00006322"/>
    </source>
</evidence>
<reference evidence="3" key="2">
    <citation type="journal article" date="2011" name="Proc. Natl. Acad. Sci. U.S.A.">
        <title>Obligate biotrophy features unraveled by the genomic analysis of rust fungi.</title>
        <authorList>
            <person name="Duplessis S."/>
            <person name="Cuomo C.A."/>
            <person name="Lin Y.-C."/>
            <person name="Aerts A."/>
            <person name="Tisserant E."/>
            <person name="Veneault-Fourrey C."/>
            <person name="Joly D.L."/>
            <person name="Hacquard S."/>
            <person name="Amselem J."/>
            <person name="Cantarel B.L."/>
            <person name="Chiu R."/>
            <person name="Coutinho P.M."/>
            <person name="Feau N."/>
            <person name="Field M."/>
            <person name="Frey P."/>
            <person name="Gelhaye E."/>
            <person name="Goldberg J."/>
            <person name="Grabherr M.G."/>
            <person name="Kodira C.D."/>
            <person name="Kohler A."/>
            <person name="Kuees U."/>
            <person name="Lindquist E.A."/>
            <person name="Lucas S.M."/>
            <person name="Mago R."/>
            <person name="Mauceli E."/>
            <person name="Morin E."/>
            <person name="Murat C."/>
            <person name="Pangilinan J.L."/>
            <person name="Park R."/>
            <person name="Pearson M."/>
            <person name="Quesneville H."/>
            <person name="Rouhier N."/>
            <person name="Sakthikumar S."/>
            <person name="Salamov A.A."/>
            <person name="Schmutz J."/>
            <person name="Selles B."/>
            <person name="Shapiro H."/>
            <person name="Tanguay P."/>
            <person name="Tuskan G.A."/>
            <person name="Henrissat B."/>
            <person name="Van de Peer Y."/>
            <person name="Rouze P."/>
            <person name="Ellis J.G."/>
            <person name="Dodds P.N."/>
            <person name="Schein J.E."/>
            <person name="Zhong S."/>
            <person name="Hamelin R.C."/>
            <person name="Grigoriev I.V."/>
            <person name="Szabo L.J."/>
            <person name="Martin F."/>
        </authorList>
    </citation>
    <scope>NUCLEOTIDE SEQUENCE [LARGE SCALE GENOMIC DNA]</scope>
    <source>
        <strain evidence="3">CRL 75-36-700-3 / race SCCL</strain>
    </source>
</reference>
<dbReference type="VEuPathDB" id="FungiDB:PGTG_17332"/>
<dbReference type="RefSeq" id="XP_003335795.2">
    <property type="nucleotide sequence ID" value="XM_003335747.2"/>
</dbReference>
<dbReference type="HOGENOM" id="CLU_1332498_0_0_1"/>
<organism evidence="2 3">
    <name type="scientific">Puccinia graminis f. sp. tritici (strain CRL 75-36-700-3 / race SCCL)</name>
    <name type="common">Black stem rust fungus</name>
    <dbReference type="NCBI Taxonomy" id="418459"/>
    <lineage>
        <taxon>Eukaryota</taxon>
        <taxon>Fungi</taxon>
        <taxon>Dikarya</taxon>
        <taxon>Basidiomycota</taxon>
        <taxon>Pucciniomycotina</taxon>
        <taxon>Pucciniomycetes</taxon>
        <taxon>Pucciniales</taxon>
        <taxon>Pucciniaceae</taxon>
        <taxon>Puccinia</taxon>
    </lineage>
</organism>
<dbReference type="PANTHER" id="PTHR31449">
    <property type="entry name" value="UPF0598 PROTEIN C8ORF82"/>
    <property type="match status" value="1"/>
</dbReference>
<dbReference type="KEGG" id="pgr:PGTG_17332"/>
<dbReference type="OrthoDB" id="10260024at2759"/>
<reference key="1">
    <citation type="submission" date="2007-01" db="EMBL/GenBank/DDBJ databases">
        <title>The Genome Sequence of Puccinia graminis f. sp. tritici Strain CRL 75-36-700-3.</title>
        <authorList>
            <consortium name="The Broad Institute Genome Sequencing Platform"/>
            <person name="Birren B."/>
            <person name="Lander E."/>
            <person name="Galagan J."/>
            <person name="Nusbaum C."/>
            <person name="Devon K."/>
            <person name="Cuomo C."/>
            <person name="Jaffe D."/>
            <person name="Butler J."/>
            <person name="Alvarez P."/>
            <person name="Gnerre S."/>
            <person name="Grabherr M."/>
            <person name="Mauceli E."/>
            <person name="Brockman W."/>
            <person name="Young S."/>
            <person name="LaButti K."/>
            <person name="Sykes S."/>
            <person name="DeCaprio D."/>
            <person name="Crawford M."/>
            <person name="Koehrsen M."/>
            <person name="Engels R."/>
            <person name="Montgomery P."/>
            <person name="Pearson M."/>
            <person name="Howarth C."/>
            <person name="Larson L."/>
            <person name="White J."/>
            <person name="Zeng Q."/>
            <person name="Kodira C."/>
            <person name="Yandava C."/>
            <person name="Alvarado L."/>
            <person name="O'Leary S."/>
            <person name="Szabo L."/>
            <person name="Dean R."/>
            <person name="Schein J."/>
        </authorList>
    </citation>
    <scope>NUCLEOTIDE SEQUENCE</scope>
    <source>
        <strain>CRL 75-36-700-3</strain>
    </source>
</reference>
<proteinExistence type="inferred from homology"/>
<name>E3L4A1_PUCGT</name>
<dbReference type="InParanoid" id="E3L4A1"/>
<dbReference type="AlphaFoldDB" id="E3L4A1"/>
<dbReference type="eggNOG" id="ENOG502R8EE">
    <property type="taxonomic scope" value="Eukaryota"/>
</dbReference>
<dbReference type="EMBL" id="DS178346">
    <property type="protein sequence ID" value="EFP91376.2"/>
    <property type="molecule type" value="Genomic_DNA"/>
</dbReference>
<dbReference type="InterPro" id="IPR028108">
    <property type="entry name" value="DUF4505"/>
</dbReference>
<sequence length="231" mass="26948">SHTHPAKKKDYKYLPADPEYSLKDEMWRLMLGSRSLSSRSPLHQPAGKPLRSYNYDIDLNGRVYLSEVRSRNFTNCYRDVTFLNILFKKLRKNQVESDSRDDQSIDPEEIRLSQENFKNGFRWVSKCQGEINYIRSSSTPIVYKTLDCSSNELMYGGSLKRTFEPSRLKIDRSTGWLFHPSPSEKNNGRYSLLSSSILFDSLQDSIDLEAGWIKWEQDKFPILPLDSDDLR</sequence>
<dbReference type="Pfam" id="PF14956">
    <property type="entry name" value="DUF4505"/>
    <property type="match status" value="2"/>
</dbReference>
<dbReference type="PANTHER" id="PTHR31449:SF3">
    <property type="entry name" value="UPF0598 PROTEIN C8ORF82"/>
    <property type="match status" value="1"/>
</dbReference>
<evidence type="ECO:0000313" key="3">
    <source>
        <dbReference type="Proteomes" id="UP000008783"/>
    </source>
</evidence>
<evidence type="ECO:0000313" key="2">
    <source>
        <dbReference type="EMBL" id="EFP91376.2"/>
    </source>
</evidence>
<protein>
    <submittedName>
        <fullName evidence="2">Uncharacterized protein</fullName>
    </submittedName>
</protein>
<accession>E3L4A1</accession>
<dbReference type="Proteomes" id="UP000008783">
    <property type="component" value="Unassembled WGS sequence"/>
</dbReference>
<feature type="non-terminal residue" evidence="2">
    <location>
        <position position="1"/>
    </location>
</feature>
<comment type="similarity">
    <text evidence="1">Belongs to the UPF0598 family.</text>
</comment>
<keyword evidence="3" id="KW-1185">Reference proteome</keyword>
<gene>
    <name evidence="2" type="ORF">PGTG_17332</name>
</gene>
<dbReference type="GeneID" id="10529361"/>